<proteinExistence type="predicted"/>
<name>A0AAW0AWF8_9AGAR</name>
<comment type="caution">
    <text evidence="1">The sequence shown here is derived from an EMBL/GenBank/DDBJ whole genome shotgun (WGS) entry which is preliminary data.</text>
</comment>
<evidence type="ECO:0000313" key="2">
    <source>
        <dbReference type="Proteomes" id="UP001362999"/>
    </source>
</evidence>
<dbReference type="AlphaFoldDB" id="A0AAW0AWF8"/>
<accession>A0AAW0AWF8</accession>
<sequence>MTLVLLCLPSVIAYYRTPHSNLRLPLLLRPCISIYRIFCLPFTVPPLPSSHPHPQSSAIVLDHPGVLSAAVSPPFRLLVLHPESSSLFSFSLSSYPLHRRPYYASRLVPFLQPRFPSFHPICAIPRTSSFSYSSVSLSCILTYPIPLAFLRRTRTPLVTAISFSVVSPMSPRPHSSFSLLLLRSRSLPHPSPLLPDMFSRWHIRHQRRCFSRILLARQHFHAGAGVKIKLGRAEFRWRCGLWVCERLAKNAAVEVVGGESRVRSEAWPWEWDGDRRDLVLRGC</sequence>
<dbReference type="EMBL" id="JAWWNJ010000049">
    <property type="protein sequence ID" value="KAK7016841.1"/>
    <property type="molecule type" value="Genomic_DNA"/>
</dbReference>
<reference evidence="1 2" key="1">
    <citation type="journal article" date="2024" name="J Genomics">
        <title>Draft genome sequencing and assembly of Favolaschia claudopus CIRM-BRFM 2984 isolated from oak limbs.</title>
        <authorList>
            <person name="Navarro D."/>
            <person name="Drula E."/>
            <person name="Chaduli D."/>
            <person name="Cazenave R."/>
            <person name="Ahrendt S."/>
            <person name="Wang J."/>
            <person name="Lipzen A."/>
            <person name="Daum C."/>
            <person name="Barry K."/>
            <person name="Grigoriev I.V."/>
            <person name="Favel A."/>
            <person name="Rosso M.N."/>
            <person name="Martin F."/>
        </authorList>
    </citation>
    <scope>NUCLEOTIDE SEQUENCE [LARGE SCALE GENOMIC DNA]</scope>
    <source>
        <strain evidence="1 2">CIRM-BRFM 2984</strain>
    </source>
</reference>
<evidence type="ECO:0000313" key="1">
    <source>
        <dbReference type="EMBL" id="KAK7016841.1"/>
    </source>
</evidence>
<protein>
    <submittedName>
        <fullName evidence="1">Uncharacterized protein</fullName>
    </submittedName>
</protein>
<dbReference type="Proteomes" id="UP001362999">
    <property type="component" value="Unassembled WGS sequence"/>
</dbReference>
<organism evidence="1 2">
    <name type="scientific">Favolaschia claudopus</name>
    <dbReference type="NCBI Taxonomy" id="2862362"/>
    <lineage>
        <taxon>Eukaryota</taxon>
        <taxon>Fungi</taxon>
        <taxon>Dikarya</taxon>
        <taxon>Basidiomycota</taxon>
        <taxon>Agaricomycotina</taxon>
        <taxon>Agaricomycetes</taxon>
        <taxon>Agaricomycetidae</taxon>
        <taxon>Agaricales</taxon>
        <taxon>Marasmiineae</taxon>
        <taxon>Mycenaceae</taxon>
        <taxon>Favolaschia</taxon>
    </lineage>
</organism>
<keyword evidence="2" id="KW-1185">Reference proteome</keyword>
<gene>
    <name evidence="1" type="ORF">R3P38DRAFT_1328912</name>
</gene>